<organism evidence="2">
    <name type="scientific">viral metagenome</name>
    <dbReference type="NCBI Taxonomy" id="1070528"/>
    <lineage>
        <taxon>unclassified sequences</taxon>
        <taxon>metagenomes</taxon>
        <taxon>organismal metagenomes</taxon>
    </lineage>
</organism>
<evidence type="ECO:0000256" key="1">
    <source>
        <dbReference type="SAM" id="Phobius"/>
    </source>
</evidence>
<keyword evidence="1" id="KW-1133">Transmembrane helix</keyword>
<dbReference type="AlphaFoldDB" id="A0A6C0JQ83"/>
<feature type="transmembrane region" description="Helical" evidence="1">
    <location>
        <begin position="105"/>
        <end position="122"/>
    </location>
</feature>
<keyword evidence="1" id="KW-0812">Transmembrane</keyword>
<dbReference type="EMBL" id="MN740430">
    <property type="protein sequence ID" value="QHU06038.1"/>
    <property type="molecule type" value="Genomic_DNA"/>
</dbReference>
<keyword evidence="1" id="KW-0472">Membrane</keyword>
<protein>
    <submittedName>
        <fullName evidence="2">Uncharacterized protein</fullName>
    </submittedName>
</protein>
<evidence type="ECO:0000313" key="2">
    <source>
        <dbReference type="EMBL" id="QHU06038.1"/>
    </source>
</evidence>
<feature type="transmembrane region" description="Helical" evidence="1">
    <location>
        <begin position="128"/>
        <end position="150"/>
    </location>
</feature>
<proteinExistence type="predicted"/>
<reference evidence="2" key="1">
    <citation type="journal article" date="2020" name="Nature">
        <title>Giant virus diversity and host interactions through global metagenomics.</title>
        <authorList>
            <person name="Schulz F."/>
            <person name="Roux S."/>
            <person name="Paez-Espino D."/>
            <person name="Jungbluth S."/>
            <person name="Walsh D.A."/>
            <person name="Denef V.J."/>
            <person name="McMahon K.D."/>
            <person name="Konstantinidis K.T."/>
            <person name="Eloe-Fadrosh E.A."/>
            <person name="Kyrpides N.C."/>
            <person name="Woyke T."/>
        </authorList>
    </citation>
    <scope>NUCLEOTIDE SEQUENCE</scope>
    <source>
        <strain evidence="2">GVMAG-M-3300027747-57</strain>
    </source>
</reference>
<name>A0A6C0JQ83_9ZZZZ</name>
<accession>A0A6C0JQ83</accession>
<sequence>MPDYIDINGALSVQQNLLNNPSNQPPNVIDNIKGNLNSLYRSYREADASTDAVLTQQSKVKEIVDSEFKRLTDKKKSVDNSLVGQKRIIELNNSNRLRQQGYTKLLVIFIITLVLFVLLIILSKNITFIPQIFFELIAIIIISISIYLAFNTFLDIQSRSKMDFNKLDIPEIKNISGNTIASGSETNLMSSLNVCITSDCCGPETKWDILQNKCVKEVKQQGFTTLSNIGNNEPTEFSNYTLV</sequence>